<dbReference type="AlphaFoldDB" id="A0A4Y7QGY1"/>
<dbReference type="Proteomes" id="UP000294933">
    <property type="component" value="Unassembled WGS sequence"/>
</dbReference>
<dbReference type="EMBL" id="ML170161">
    <property type="protein sequence ID" value="TDL26448.1"/>
    <property type="molecule type" value="Genomic_DNA"/>
</dbReference>
<feature type="transmembrane region" description="Helical" evidence="2">
    <location>
        <begin position="47"/>
        <end position="68"/>
    </location>
</feature>
<evidence type="ECO:0000313" key="4">
    <source>
        <dbReference type="Proteomes" id="UP000294933"/>
    </source>
</evidence>
<accession>A0A4Y7QGY1</accession>
<feature type="non-terminal residue" evidence="3">
    <location>
        <position position="1"/>
    </location>
</feature>
<organism evidence="3 4">
    <name type="scientific">Rickenella mellea</name>
    <dbReference type="NCBI Taxonomy" id="50990"/>
    <lineage>
        <taxon>Eukaryota</taxon>
        <taxon>Fungi</taxon>
        <taxon>Dikarya</taxon>
        <taxon>Basidiomycota</taxon>
        <taxon>Agaricomycotina</taxon>
        <taxon>Agaricomycetes</taxon>
        <taxon>Hymenochaetales</taxon>
        <taxon>Rickenellaceae</taxon>
        <taxon>Rickenella</taxon>
    </lineage>
</organism>
<evidence type="ECO:0000256" key="2">
    <source>
        <dbReference type="SAM" id="Phobius"/>
    </source>
</evidence>
<proteinExistence type="predicted"/>
<keyword evidence="4" id="KW-1185">Reference proteome</keyword>
<evidence type="ECO:0000313" key="3">
    <source>
        <dbReference type="EMBL" id="TDL26448.1"/>
    </source>
</evidence>
<gene>
    <name evidence="3" type="ORF">BD410DRAFT_783516</name>
</gene>
<reference evidence="3 4" key="1">
    <citation type="submission" date="2018-06" db="EMBL/GenBank/DDBJ databases">
        <title>A transcriptomic atlas of mushroom development highlights an independent origin of complex multicellularity.</title>
        <authorList>
            <consortium name="DOE Joint Genome Institute"/>
            <person name="Krizsan K."/>
            <person name="Almasi E."/>
            <person name="Merenyi Z."/>
            <person name="Sahu N."/>
            <person name="Viragh M."/>
            <person name="Koszo T."/>
            <person name="Mondo S."/>
            <person name="Kiss B."/>
            <person name="Balint B."/>
            <person name="Kues U."/>
            <person name="Barry K."/>
            <person name="Hegedus J.C."/>
            <person name="Henrissat B."/>
            <person name="Johnson J."/>
            <person name="Lipzen A."/>
            <person name="Ohm R."/>
            <person name="Nagy I."/>
            <person name="Pangilinan J."/>
            <person name="Yan J."/>
            <person name="Xiong Y."/>
            <person name="Grigoriev I.V."/>
            <person name="Hibbett D.S."/>
            <person name="Nagy L.G."/>
        </authorList>
    </citation>
    <scope>NUCLEOTIDE SEQUENCE [LARGE SCALE GENOMIC DNA]</scope>
    <source>
        <strain evidence="3 4">SZMC22713</strain>
    </source>
</reference>
<evidence type="ECO:0000256" key="1">
    <source>
        <dbReference type="SAM" id="MobiDB-lite"/>
    </source>
</evidence>
<name>A0A4Y7QGY1_9AGAM</name>
<sequence length="144" mass="15566">YDPTSPSTFRLAPQIAFANSGRLETSCAIGSGRELGSGSSGPSHNDVIIIASIIGVSVALLALMCLLWKRPQYFAALRHDRWCCFCARSHKKRNGRRNSWMSFPEDPFTRTGDGNGGQESAIGTEGVERSASTLVFGEVKKGEV</sequence>
<keyword evidence="2" id="KW-1133">Transmembrane helix</keyword>
<feature type="region of interest" description="Disordered" evidence="1">
    <location>
        <begin position="96"/>
        <end position="123"/>
    </location>
</feature>
<protein>
    <submittedName>
        <fullName evidence="3">Uncharacterized protein</fullName>
    </submittedName>
</protein>
<keyword evidence="2" id="KW-0472">Membrane</keyword>
<dbReference type="VEuPathDB" id="FungiDB:BD410DRAFT_783516"/>
<keyword evidence="2" id="KW-0812">Transmembrane</keyword>